<evidence type="ECO:0000259" key="1">
    <source>
        <dbReference type="Pfam" id="PF00089"/>
    </source>
</evidence>
<dbReference type="InterPro" id="IPR009003">
    <property type="entry name" value="Peptidase_S1_PA"/>
</dbReference>
<dbReference type="Proteomes" id="UP000037510">
    <property type="component" value="Unassembled WGS sequence"/>
</dbReference>
<dbReference type="GO" id="GO:0004252">
    <property type="term" value="F:serine-type endopeptidase activity"/>
    <property type="evidence" value="ECO:0007669"/>
    <property type="project" value="InterPro"/>
</dbReference>
<keyword evidence="2" id="KW-0378">Hydrolase</keyword>
<dbReference type="Pfam" id="PF00089">
    <property type="entry name" value="Trypsin"/>
    <property type="match status" value="1"/>
</dbReference>
<dbReference type="SUPFAM" id="SSF50494">
    <property type="entry name" value="Trypsin-like serine proteases"/>
    <property type="match status" value="1"/>
</dbReference>
<organism evidence="2 3">
    <name type="scientific">Operophtera brumata</name>
    <name type="common">Winter moth</name>
    <name type="synonym">Phalaena brumata</name>
    <dbReference type="NCBI Taxonomy" id="104452"/>
    <lineage>
        <taxon>Eukaryota</taxon>
        <taxon>Metazoa</taxon>
        <taxon>Ecdysozoa</taxon>
        <taxon>Arthropoda</taxon>
        <taxon>Hexapoda</taxon>
        <taxon>Insecta</taxon>
        <taxon>Pterygota</taxon>
        <taxon>Neoptera</taxon>
        <taxon>Endopterygota</taxon>
        <taxon>Lepidoptera</taxon>
        <taxon>Glossata</taxon>
        <taxon>Ditrysia</taxon>
        <taxon>Geometroidea</taxon>
        <taxon>Geometridae</taxon>
        <taxon>Larentiinae</taxon>
        <taxon>Operophtera</taxon>
    </lineage>
</organism>
<dbReference type="STRING" id="104452.A0A0L7LKC5"/>
<keyword evidence="2" id="KW-0645">Protease</keyword>
<dbReference type="InterPro" id="IPR043504">
    <property type="entry name" value="Peptidase_S1_PA_chymotrypsin"/>
</dbReference>
<dbReference type="PANTHER" id="PTHR24258">
    <property type="entry name" value="SERINE PROTEASE-RELATED"/>
    <property type="match status" value="1"/>
</dbReference>
<reference evidence="2 3" key="1">
    <citation type="journal article" date="2015" name="Genome Biol. Evol.">
        <title>The genome of winter moth (Operophtera brumata) provides a genomic perspective on sexual dimorphism and phenology.</title>
        <authorList>
            <person name="Derks M.F."/>
            <person name="Smit S."/>
            <person name="Salis L."/>
            <person name="Schijlen E."/>
            <person name="Bossers A."/>
            <person name="Mateman C."/>
            <person name="Pijl A.S."/>
            <person name="de Ridder D."/>
            <person name="Groenen M.A."/>
            <person name="Visser M.E."/>
            <person name="Megens H.J."/>
        </authorList>
    </citation>
    <scope>NUCLEOTIDE SEQUENCE [LARGE SCALE GENOMIC DNA]</scope>
    <source>
        <strain evidence="2">WM2013NL</strain>
        <tissue evidence="2">Head and thorax</tissue>
    </source>
</reference>
<accession>A0A0L7LKC5</accession>
<dbReference type="Gene3D" id="2.40.10.10">
    <property type="entry name" value="Trypsin-like serine proteases"/>
    <property type="match status" value="1"/>
</dbReference>
<name>A0A0L7LKC5_OPEBR</name>
<dbReference type="EMBL" id="JTDY01000785">
    <property type="protein sequence ID" value="KOB75880.1"/>
    <property type="molecule type" value="Genomic_DNA"/>
</dbReference>
<gene>
    <name evidence="2" type="ORF">OBRU01_06790</name>
</gene>
<dbReference type="GO" id="GO:0006508">
    <property type="term" value="P:proteolysis"/>
    <property type="evidence" value="ECO:0007669"/>
    <property type="project" value="UniProtKB-KW"/>
</dbReference>
<comment type="caution">
    <text evidence="2">The sequence shown here is derived from an EMBL/GenBank/DDBJ whole genome shotgun (WGS) entry which is preliminary data.</text>
</comment>
<evidence type="ECO:0000313" key="3">
    <source>
        <dbReference type="Proteomes" id="UP000037510"/>
    </source>
</evidence>
<keyword evidence="3" id="KW-1185">Reference proteome</keyword>
<dbReference type="PANTHER" id="PTHR24258:SF136">
    <property type="entry name" value="GH06673P-RELATED"/>
    <property type="match status" value="1"/>
</dbReference>
<feature type="domain" description="Peptidase S1" evidence="1">
    <location>
        <begin position="4"/>
        <end position="53"/>
    </location>
</feature>
<sequence>MFLQGDSGGPLQVKNKKILCMYTVIGVTSFGQACGFTGVPAIYTRVAHYLPWIESIVWPN</sequence>
<dbReference type="AlphaFoldDB" id="A0A0L7LKC5"/>
<dbReference type="InterPro" id="IPR001254">
    <property type="entry name" value="Trypsin_dom"/>
</dbReference>
<evidence type="ECO:0000313" key="2">
    <source>
        <dbReference type="EMBL" id="KOB75880.1"/>
    </source>
</evidence>
<proteinExistence type="predicted"/>
<protein>
    <submittedName>
        <fullName evidence="2">Serine protease HP21</fullName>
    </submittedName>
</protein>